<sequence>MLSKEHIAHLFDYLGTPAAGRALVLKARSCAPVREVQSRGGNVITLMSSRKMGCEIATESRHIEFAAAVGHEFDDDVLEYYPQPTELKLELLDIATGEIKNIHHTPDFLVIRSDGIIFEEWKSEAKLARLAEKYPYRYQRGSDGLWYAPQIEQQLAALGIRYRICSDATISRRRVENLLHLADYYCPTCEPCDAEELARLHFALHEHSTLYFHELCSTPFGFQADLLNKAIADQLVAVDLDADSFHDLRRFRVFRDKTVRDFMTRQVSHHGMPGMTNFSLDIAPGTQFVFEQQTLTIMLAGEKELVCRNAVGGTVDLARDWLLDAYEQRRIQLLNPAQQPTLDLCRFDEAQLKQALQRQVILESGGHKRQVSDRTLQRWMSRQQLALANGANEVLALVPRTAARGNRECRLSEQQIALMDDTIAQHWPNHRAISFKACYLLLKNACNEAGIKPPSYPTLIQYIKAAETSQDVRTRHGKRMAYQQSEFVDVLYADTPTHGSRQLQYVHIDHTQLDIELICSETGKPLGRPWFSLAIDATTRRIVAIYLTFDPPSYHSVMMVIRDMVRRHQRLPEFIVVDNGRDFMSEAFESFLQVMGVHLRFRPAGQPRHGAVLERVFGRVHSEYVHNLAGNTKATKNVRMTTGKHLPVNFAEWTLEAMYFGLEYWAFEYYDQELHPVLGMSPREAFAKSVAEKGARLQRKILFNRDFLIATCPPVDRGGVRRVNRQTGVKVNNQLYWHPEFRDPKLAGQKLLVRYDPWDASSVYVRIRDEWLQATCRNLLGLRQLTELERRALTEEYTQRSHITVNDERSTQRLKEFLQTFNPEGALAVAMARQQENKALYGALQMGCITPVMAPRISSLNKGNILTVEATAETRSRHSTVIPALGEAATPDNLPDFDVF</sequence>
<keyword evidence="3" id="KW-1185">Reference proteome</keyword>
<dbReference type="PROSITE" id="PS50994">
    <property type="entry name" value="INTEGRASE"/>
    <property type="match status" value="1"/>
</dbReference>
<dbReference type="EMBL" id="JBHRYH010000046">
    <property type="protein sequence ID" value="MFC3627786.1"/>
    <property type="molecule type" value="Genomic_DNA"/>
</dbReference>
<dbReference type="Pfam" id="PF08722">
    <property type="entry name" value="Tn7_TnsA-like_N"/>
    <property type="match status" value="1"/>
</dbReference>
<accession>A0ABV7TYJ8</accession>
<comment type="caution">
    <text evidence="2">The sequence shown here is derived from an EMBL/GenBank/DDBJ whole genome shotgun (WGS) entry which is preliminary data.</text>
</comment>
<reference evidence="3" key="1">
    <citation type="journal article" date="2019" name="Int. J. Syst. Evol. Microbiol.">
        <title>The Global Catalogue of Microorganisms (GCM) 10K type strain sequencing project: providing services to taxonomists for standard genome sequencing and annotation.</title>
        <authorList>
            <consortium name="The Broad Institute Genomics Platform"/>
            <consortium name="The Broad Institute Genome Sequencing Center for Infectious Disease"/>
            <person name="Wu L."/>
            <person name="Ma J."/>
        </authorList>
    </citation>
    <scope>NUCLEOTIDE SEQUENCE [LARGE SCALE GENOMIC DNA]</scope>
    <source>
        <strain evidence="3">KCTC 42195</strain>
    </source>
</reference>
<protein>
    <submittedName>
        <fullName evidence="2">Mu transposase C-terminal domain-containing protein</fullName>
    </submittedName>
</protein>
<dbReference type="InterPro" id="IPR015378">
    <property type="entry name" value="Transposase-like_Mu_C"/>
</dbReference>
<proteinExistence type="predicted"/>
<organism evidence="2 3">
    <name type="scientific">Vogesella amnigena</name>
    <dbReference type="NCBI Taxonomy" id="1507449"/>
    <lineage>
        <taxon>Bacteria</taxon>
        <taxon>Pseudomonadati</taxon>
        <taxon>Pseudomonadota</taxon>
        <taxon>Betaproteobacteria</taxon>
        <taxon>Neisseriales</taxon>
        <taxon>Chromobacteriaceae</taxon>
        <taxon>Vogesella</taxon>
    </lineage>
</organism>
<name>A0ABV7TYJ8_9NEIS</name>
<dbReference type="SUPFAM" id="SSF50610">
    <property type="entry name" value="mu transposase, C-terminal domain"/>
    <property type="match status" value="1"/>
</dbReference>
<dbReference type="InterPro" id="IPR009004">
    <property type="entry name" value="Transposase_Mu_C"/>
</dbReference>
<evidence type="ECO:0000259" key="1">
    <source>
        <dbReference type="PROSITE" id="PS50994"/>
    </source>
</evidence>
<gene>
    <name evidence="2" type="ORF">ACFOKJ_16815</name>
</gene>
<dbReference type="InterPro" id="IPR014833">
    <property type="entry name" value="TnsA_N"/>
</dbReference>
<dbReference type="Pfam" id="PF09299">
    <property type="entry name" value="Mu-transpos_C"/>
    <property type="match status" value="1"/>
</dbReference>
<dbReference type="InterPro" id="IPR012337">
    <property type="entry name" value="RNaseH-like_sf"/>
</dbReference>
<dbReference type="RefSeq" id="WP_390281796.1">
    <property type="nucleotide sequence ID" value="NZ_JBHRYH010000046.1"/>
</dbReference>
<dbReference type="SUPFAM" id="SSF53098">
    <property type="entry name" value="Ribonuclease H-like"/>
    <property type="match status" value="1"/>
</dbReference>
<dbReference type="Proteomes" id="UP001595636">
    <property type="component" value="Unassembled WGS sequence"/>
</dbReference>
<dbReference type="InterPro" id="IPR036397">
    <property type="entry name" value="RNaseH_sf"/>
</dbReference>
<feature type="domain" description="Integrase catalytic" evidence="1">
    <location>
        <begin position="492"/>
        <end position="690"/>
    </location>
</feature>
<dbReference type="Gene3D" id="3.30.420.10">
    <property type="entry name" value="Ribonuclease H-like superfamily/Ribonuclease H"/>
    <property type="match status" value="1"/>
</dbReference>
<dbReference type="InterPro" id="IPR001584">
    <property type="entry name" value="Integrase_cat-core"/>
</dbReference>
<evidence type="ECO:0000313" key="2">
    <source>
        <dbReference type="EMBL" id="MFC3627786.1"/>
    </source>
</evidence>
<evidence type="ECO:0000313" key="3">
    <source>
        <dbReference type="Proteomes" id="UP001595636"/>
    </source>
</evidence>